<dbReference type="KEGG" id="clec:106660799"/>
<dbReference type="InterPro" id="IPR004254">
    <property type="entry name" value="AdipoR/HlyIII-related"/>
</dbReference>
<feature type="transmembrane region" description="Helical" evidence="7">
    <location>
        <begin position="46"/>
        <end position="64"/>
    </location>
</feature>
<dbReference type="Proteomes" id="UP000494040">
    <property type="component" value="Unassembled WGS sequence"/>
</dbReference>
<evidence type="ECO:0008006" key="10">
    <source>
        <dbReference type="Google" id="ProtNLM"/>
    </source>
</evidence>
<dbReference type="Pfam" id="PF03006">
    <property type="entry name" value="HlyIII"/>
    <property type="match status" value="1"/>
</dbReference>
<reference evidence="8" key="1">
    <citation type="submission" date="2022-01" db="UniProtKB">
        <authorList>
            <consortium name="EnsemblMetazoa"/>
        </authorList>
    </citation>
    <scope>IDENTIFICATION</scope>
</reference>
<keyword evidence="6" id="KW-0862">Zinc</keyword>
<keyword evidence="4 7" id="KW-1133">Transmembrane helix</keyword>
<dbReference type="PANTHER" id="PTHR20855:SF138">
    <property type="entry name" value="PROGESTIN AND ADIPOQ RECEPTOR FAMILY MEMBER 4"/>
    <property type="match status" value="1"/>
</dbReference>
<organism evidence="8 9">
    <name type="scientific">Cimex lectularius</name>
    <name type="common">Bed bug</name>
    <name type="synonym">Acanthia lectularia</name>
    <dbReference type="NCBI Taxonomy" id="79782"/>
    <lineage>
        <taxon>Eukaryota</taxon>
        <taxon>Metazoa</taxon>
        <taxon>Ecdysozoa</taxon>
        <taxon>Arthropoda</taxon>
        <taxon>Hexapoda</taxon>
        <taxon>Insecta</taxon>
        <taxon>Pterygota</taxon>
        <taxon>Neoptera</taxon>
        <taxon>Paraneoptera</taxon>
        <taxon>Hemiptera</taxon>
        <taxon>Heteroptera</taxon>
        <taxon>Panheteroptera</taxon>
        <taxon>Cimicomorpha</taxon>
        <taxon>Cimicidae</taxon>
        <taxon>Cimex</taxon>
    </lineage>
</organism>
<feature type="transmembrane region" description="Helical" evidence="7">
    <location>
        <begin position="142"/>
        <end position="163"/>
    </location>
</feature>
<evidence type="ECO:0000256" key="4">
    <source>
        <dbReference type="ARBA" id="ARBA00022989"/>
    </source>
</evidence>
<evidence type="ECO:0000256" key="7">
    <source>
        <dbReference type="SAM" id="Phobius"/>
    </source>
</evidence>
<keyword evidence="9" id="KW-1185">Reference proteome</keyword>
<dbReference type="RefSeq" id="XP_014239222.1">
    <property type="nucleotide sequence ID" value="XM_014383736.2"/>
</dbReference>
<dbReference type="GO" id="GO:0038023">
    <property type="term" value="F:signaling receptor activity"/>
    <property type="evidence" value="ECO:0007669"/>
    <property type="project" value="TreeGrafter"/>
</dbReference>
<dbReference type="OrthoDB" id="535992at2759"/>
<accession>A0A8I6TAZ3</accession>
<keyword evidence="3 7" id="KW-0812">Transmembrane</keyword>
<dbReference type="EnsemblMetazoa" id="XM_014383736.2">
    <property type="protein sequence ID" value="XP_014239222.1"/>
    <property type="gene ID" value="LOC106660799"/>
</dbReference>
<dbReference type="GO" id="GO:0016020">
    <property type="term" value="C:membrane"/>
    <property type="evidence" value="ECO:0007669"/>
    <property type="project" value="UniProtKB-SubCell"/>
</dbReference>
<dbReference type="PANTHER" id="PTHR20855">
    <property type="entry name" value="ADIPOR/PROGESTIN RECEPTOR-RELATED"/>
    <property type="match status" value="1"/>
</dbReference>
<evidence type="ECO:0000313" key="9">
    <source>
        <dbReference type="Proteomes" id="UP000494040"/>
    </source>
</evidence>
<feature type="transmembrane region" description="Helical" evidence="7">
    <location>
        <begin position="232"/>
        <end position="252"/>
    </location>
</feature>
<comment type="similarity">
    <text evidence="2">Belongs to the ADIPOR family.</text>
</comment>
<feature type="transmembrane region" description="Helical" evidence="7">
    <location>
        <begin position="117"/>
        <end position="136"/>
    </location>
</feature>
<evidence type="ECO:0000256" key="6">
    <source>
        <dbReference type="PIRSR" id="PIRSR604254-1"/>
    </source>
</evidence>
<sequence>MARKALLRWRDMPPHLQFNPYIHTGYRPLLTFWESLGSMFYLHNETINILTHGVPIIIILVVVPRVMPWSQIDSHFLAWCHIAGSVAPWIGSFIYHLFMNMKQPPGFYQRLLQLDMLGIWVSQSFGALPMVCASVYCLPRILQWLIISCYCIFALVGLFKALAASSPWNRRLCFALPFLMRNLLCVLRLTKYGGGDPKTNTDVILQDVLSVIGGAIGASNVPEKWFPGCLDFYLNSHNIMHVIVVLAVYHMYYSTTSDLIWMSQGTCDRYITTETPITFVEDL</sequence>
<keyword evidence="6" id="KW-0479">Metal-binding</keyword>
<dbReference type="OMA" id="HHACPPD"/>
<protein>
    <recommendedName>
        <fullName evidence="10">Progestin and adipoQ receptor family member 4</fullName>
    </recommendedName>
</protein>
<feature type="binding site" evidence="6">
    <location>
        <position position="237"/>
    </location>
    <ligand>
        <name>Zn(2+)</name>
        <dbReference type="ChEBI" id="CHEBI:29105"/>
    </ligand>
</feature>
<dbReference type="GeneID" id="106660799"/>
<dbReference type="GO" id="GO:0046872">
    <property type="term" value="F:metal ion binding"/>
    <property type="evidence" value="ECO:0007669"/>
    <property type="project" value="UniProtKB-KW"/>
</dbReference>
<keyword evidence="5 7" id="KW-0472">Membrane</keyword>
<evidence type="ECO:0000256" key="5">
    <source>
        <dbReference type="ARBA" id="ARBA00023136"/>
    </source>
</evidence>
<feature type="binding site" evidence="6">
    <location>
        <position position="96"/>
    </location>
    <ligand>
        <name>Zn(2+)</name>
        <dbReference type="ChEBI" id="CHEBI:29105"/>
    </ligand>
</feature>
<proteinExistence type="inferred from homology"/>
<evidence type="ECO:0000256" key="3">
    <source>
        <dbReference type="ARBA" id="ARBA00022692"/>
    </source>
</evidence>
<evidence type="ECO:0000256" key="1">
    <source>
        <dbReference type="ARBA" id="ARBA00004141"/>
    </source>
</evidence>
<comment type="subcellular location">
    <subcellularLocation>
        <location evidence="1">Membrane</location>
        <topology evidence="1">Multi-pass membrane protein</topology>
    </subcellularLocation>
</comment>
<evidence type="ECO:0000313" key="8">
    <source>
        <dbReference type="EnsemblMetazoa" id="XP_014239222.1"/>
    </source>
</evidence>
<dbReference type="AlphaFoldDB" id="A0A8I6TAZ3"/>
<feature type="binding site" evidence="6">
    <location>
        <position position="241"/>
    </location>
    <ligand>
        <name>Zn(2+)</name>
        <dbReference type="ChEBI" id="CHEBI:29105"/>
    </ligand>
</feature>
<name>A0A8I6TAZ3_CIMLE</name>
<evidence type="ECO:0000256" key="2">
    <source>
        <dbReference type="ARBA" id="ARBA00007018"/>
    </source>
</evidence>
<feature type="transmembrane region" description="Helical" evidence="7">
    <location>
        <begin position="76"/>
        <end position="97"/>
    </location>
</feature>